<organism evidence="1 2">
    <name type="scientific">Corchorus olitorius</name>
    <dbReference type="NCBI Taxonomy" id="93759"/>
    <lineage>
        <taxon>Eukaryota</taxon>
        <taxon>Viridiplantae</taxon>
        <taxon>Streptophyta</taxon>
        <taxon>Embryophyta</taxon>
        <taxon>Tracheophyta</taxon>
        <taxon>Spermatophyta</taxon>
        <taxon>Magnoliopsida</taxon>
        <taxon>eudicotyledons</taxon>
        <taxon>Gunneridae</taxon>
        <taxon>Pentapetalae</taxon>
        <taxon>rosids</taxon>
        <taxon>malvids</taxon>
        <taxon>Malvales</taxon>
        <taxon>Malvaceae</taxon>
        <taxon>Grewioideae</taxon>
        <taxon>Apeibeae</taxon>
        <taxon>Corchorus</taxon>
    </lineage>
</organism>
<reference evidence="2" key="1">
    <citation type="submission" date="2013-09" db="EMBL/GenBank/DDBJ databases">
        <title>Corchorus olitorius genome sequencing.</title>
        <authorList>
            <person name="Alam M."/>
            <person name="Haque M.S."/>
            <person name="Islam M.S."/>
            <person name="Emdad E.M."/>
            <person name="Islam M.M."/>
            <person name="Ahmed B."/>
            <person name="Halim A."/>
            <person name="Hossen Q.M.M."/>
            <person name="Hossain M.Z."/>
            <person name="Ahmed R."/>
            <person name="Khan M.M."/>
            <person name="Islam R."/>
            <person name="Rashid M.M."/>
            <person name="Khan S.A."/>
            <person name="Rahman M.S."/>
            <person name="Alam M."/>
            <person name="Yahiya A.S."/>
            <person name="Khan M.S."/>
            <person name="Azam M.S."/>
            <person name="Haque T."/>
            <person name="Lashkar M.Z.H."/>
            <person name="Akhand A.I."/>
            <person name="Morshed G."/>
            <person name="Roy S."/>
            <person name="Uddin K.S."/>
            <person name="Rabeya T."/>
            <person name="Hossain A.S."/>
            <person name="Chowdhury A."/>
            <person name="Snigdha A.R."/>
            <person name="Mortoza M.S."/>
            <person name="Matin S.A."/>
            <person name="Hoque S.M.E."/>
            <person name="Islam M.K."/>
            <person name="Roy D.K."/>
            <person name="Haider R."/>
            <person name="Moosa M.M."/>
            <person name="Elias S.M."/>
            <person name="Hasan A.M."/>
            <person name="Jahan S."/>
            <person name="Shafiuddin M."/>
            <person name="Mahmood N."/>
            <person name="Shommy N.S."/>
        </authorList>
    </citation>
    <scope>NUCLEOTIDE SEQUENCE [LARGE SCALE GENOMIC DNA]</scope>
    <source>
        <strain evidence="2">cv. O-4</strain>
    </source>
</reference>
<keyword evidence="2" id="KW-1185">Reference proteome</keyword>
<evidence type="ECO:0000313" key="1">
    <source>
        <dbReference type="EMBL" id="OMP08760.1"/>
    </source>
</evidence>
<proteinExistence type="predicted"/>
<dbReference type="Proteomes" id="UP000187203">
    <property type="component" value="Unassembled WGS sequence"/>
</dbReference>
<comment type="caution">
    <text evidence="1">The sequence shown here is derived from an EMBL/GenBank/DDBJ whole genome shotgun (WGS) entry which is preliminary data.</text>
</comment>
<gene>
    <name evidence="1" type="ORF">COLO4_06139</name>
</gene>
<protein>
    <submittedName>
        <fullName evidence="1">Uncharacterized protein</fullName>
    </submittedName>
</protein>
<dbReference type="AlphaFoldDB" id="A0A1R3KNV8"/>
<name>A0A1R3KNV8_9ROSI</name>
<accession>A0A1R3KNV8</accession>
<dbReference type="EMBL" id="AWUE01012618">
    <property type="protein sequence ID" value="OMP08760.1"/>
    <property type="molecule type" value="Genomic_DNA"/>
</dbReference>
<evidence type="ECO:0000313" key="2">
    <source>
        <dbReference type="Proteomes" id="UP000187203"/>
    </source>
</evidence>
<sequence>MNSKGGSFADALELGPYATALELGPAPLSMIHVAGQDSQVGPSTRHVSGSDGK</sequence>